<keyword evidence="3" id="KW-1185">Reference proteome</keyword>
<protein>
    <submittedName>
        <fullName evidence="2">Uncharacterized protein</fullName>
    </submittedName>
</protein>
<organism evidence="2 3">
    <name type="scientific">Pleuronectes platessa</name>
    <name type="common">European plaice</name>
    <dbReference type="NCBI Taxonomy" id="8262"/>
    <lineage>
        <taxon>Eukaryota</taxon>
        <taxon>Metazoa</taxon>
        <taxon>Chordata</taxon>
        <taxon>Craniata</taxon>
        <taxon>Vertebrata</taxon>
        <taxon>Euteleostomi</taxon>
        <taxon>Actinopterygii</taxon>
        <taxon>Neopterygii</taxon>
        <taxon>Teleostei</taxon>
        <taxon>Neoteleostei</taxon>
        <taxon>Acanthomorphata</taxon>
        <taxon>Carangaria</taxon>
        <taxon>Pleuronectiformes</taxon>
        <taxon>Pleuronectoidei</taxon>
        <taxon>Pleuronectidae</taxon>
        <taxon>Pleuronectes</taxon>
    </lineage>
</organism>
<accession>A0A9N7YW19</accession>
<evidence type="ECO:0000313" key="3">
    <source>
        <dbReference type="Proteomes" id="UP001153269"/>
    </source>
</evidence>
<reference evidence="2" key="1">
    <citation type="submission" date="2020-03" db="EMBL/GenBank/DDBJ databases">
        <authorList>
            <person name="Weist P."/>
        </authorList>
    </citation>
    <scope>NUCLEOTIDE SEQUENCE</scope>
</reference>
<dbReference type="EMBL" id="CADEAL010002775">
    <property type="protein sequence ID" value="CAB1442048.1"/>
    <property type="molecule type" value="Genomic_DNA"/>
</dbReference>
<dbReference type="Proteomes" id="UP001153269">
    <property type="component" value="Unassembled WGS sequence"/>
</dbReference>
<feature type="non-terminal residue" evidence="2">
    <location>
        <position position="1"/>
    </location>
</feature>
<feature type="region of interest" description="Disordered" evidence="1">
    <location>
        <begin position="1"/>
        <end position="23"/>
    </location>
</feature>
<dbReference type="AlphaFoldDB" id="A0A9N7YW19"/>
<sequence length="102" mass="11031">RRVMDGGERERRMKDETVATGGNEVTRRDVELLPDVVPNEHLFSELCSCLSCSHGALGVALVTVTSRHVRCALRNPVSWSGFGFESGVLASVLVPQGHTLIG</sequence>
<evidence type="ECO:0000256" key="1">
    <source>
        <dbReference type="SAM" id="MobiDB-lite"/>
    </source>
</evidence>
<name>A0A9N7YW19_PLEPL</name>
<gene>
    <name evidence="2" type="ORF">PLEPLA_LOCUS29753</name>
</gene>
<evidence type="ECO:0000313" key="2">
    <source>
        <dbReference type="EMBL" id="CAB1442048.1"/>
    </source>
</evidence>
<comment type="caution">
    <text evidence="2">The sequence shown here is derived from an EMBL/GenBank/DDBJ whole genome shotgun (WGS) entry which is preliminary data.</text>
</comment>
<feature type="non-terminal residue" evidence="2">
    <location>
        <position position="102"/>
    </location>
</feature>
<feature type="compositionally biased region" description="Basic and acidic residues" evidence="1">
    <location>
        <begin position="1"/>
        <end position="17"/>
    </location>
</feature>
<proteinExistence type="predicted"/>